<dbReference type="AlphaFoldDB" id="A0A2G2VRE9"/>
<feature type="transmembrane region" description="Helical" evidence="10">
    <location>
        <begin position="198"/>
        <end position="217"/>
    </location>
</feature>
<reference evidence="11 12" key="1">
    <citation type="journal article" date="2017" name="Genome Biol.">
        <title>New reference genome sequences of hot pepper reveal the massive evolution of plant disease-resistance genes by retroduplication.</title>
        <authorList>
            <person name="Kim S."/>
            <person name="Park J."/>
            <person name="Yeom S.I."/>
            <person name="Kim Y.M."/>
            <person name="Seo E."/>
            <person name="Kim K.T."/>
            <person name="Kim M.S."/>
            <person name="Lee J.M."/>
            <person name="Cheong K."/>
            <person name="Shin H.S."/>
            <person name="Kim S.B."/>
            <person name="Han K."/>
            <person name="Lee J."/>
            <person name="Park M."/>
            <person name="Lee H.A."/>
            <person name="Lee H.Y."/>
            <person name="Lee Y."/>
            <person name="Oh S."/>
            <person name="Lee J.H."/>
            <person name="Choi E."/>
            <person name="Choi E."/>
            <person name="Lee S.E."/>
            <person name="Jeon J."/>
            <person name="Kim H."/>
            <person name="Choi G."/>
            <person name="Song H."/>
            <person name="Lee J."/>
            <person name="Lee S.C."/>
            <person name="Kwon J.K."/>
            <person name="Lee H.Y."/>
            <person name="Koo N."/>
            <person name="Hong Y."/>
            <person name="Kim R.W."/>
            <person name="Kang W.H."/>
            <person name="Huh J.H."/>
            <person name="Kang B.C."/>
            <person name="Yang T.J."/>
            <person name="Lee Y.H."/>
            <person name="Bennetzen J.L."/>
            <person name="Choi D."/>
        </authorList>
    </citation>
    <scope>NUCLEOTIDE SEQUENCE [LARGE SCALE GENOMIC DNA]</scope>
    <source>
        <strain evidence="12">cv. PBC81</strain>
    </source>
</reference>
<evidence type="ECO:0000313" key="11">
    <source>
        <dbReference type="EMBL" id="PHT35542.1"/>
    </source>
</evidence>
<proteinExistence type="predicted"/>
<name>A0A2G2VRE9_CAPBA</name>
<dbReference type="Gene3D" id="3.10.680.10">
    <property type="entry name" value="Photosystem II CP47 reaction center protein"/>
    <property type="match status" value="1"/>
</dbReference>
<dbReference type="GO" id="GO:0009523">
    <property type="term" value="C:photosystem II"/>
    <property type="evidence" value="ECO:0007669"/>
    <property type="project" value="UniProtKB-KW"/>
</dbReference>
<protein>
    <submittedName>
        <fullName evidence="11">Photosystem II CP47 reaction center protein</fullName>
    </submittedName>
</protein>
<dbReference type="GO" id="GO:0009767">
    <property type="term" value="P:photosynthetic electron transport chain"/>
    <property type="evidence" value="ECO:0007669"/>
    <property type="project" value="InterPro"/>
</dbReference>
<dbReference type="GO" id="GO:0016168">
    <property type="term" value="F:chlorophyll binding"/>
    <property type="evidence" value="ECO:0007669"/>
    <property type="project" value="UniProtKB-KW"/>
</dbReference>
<keyword evidence="9" id="KW-0604">Photosystem II</keyword>
<evidence type="ECO:0000256" key="8">
    <source>
        <dbReference type="ARBA" id="ARBA00023136"/>
    </source>
</evidence>
<keyword evidence="3" id="KW-0602">Photosynthesis</keyword>
<accession>A0A2G2VRE9</accession>
<evidence type="ECO:0000256" key="10">
    <source>
        <dbReference type="SAM" id="Phobius"/>
    </source>
</evidence>
<feature type="transmembrane region" description="Helical" evidence="10">
    <location>
        <begin position="229"/>
        <end position="251"/>
    </location>
</feature>
<keyword evidence="6 10" id="KW-1133">Transmembrane helix</keyword>
<organism evidence="11 12">
    <name type="scientific">Capsicum baccatum</name>
    <name type="common">Peruvian pepper</name>
    <dbReference type="NCBI Taxonomy" id="33114"/>
    <lineage>
        <taxon>Eukaryota</taxon>
        <taxon>Viridiplantae</taxon>
        <taxon>Streptophyta</taxon>
        <taxon>Embryophyta</taxon>
        <taxon>Tracheophyta</taxon>
        <taxon>Spermatophyta</taxon>
        <taxon>Magnoliopsida</taxon>
        <taxon>eudicotyledons</taxon>
        <taxon>Gunneridae</taxon>
        <taxon>Pentapetalae</taxon>
        <taxon>asterids</taxon>
        <taxon>lamiids</taxon>
        <taxon>Solanales</taxon>
        <taxon>Solanaceae</taxon>
        <taxon>Solanoideae</taxon>
        <taxon>Capsiceae</taxon>
        <taxon>Capsicum</taxon>
    </lineage>
</organism>
<keyword evidence="7" id="KW-0157">Chromophore</keyword>
<evidence type="ECO:0000256" key="4">
    <source>
        <dbReference type="ARBA" id="ARBA00022640"/>
    </source>
</evidence>
<dbReference type="Pfam" id="PF00421">
    <property type="entry name" value="PSII"/>
    <property type="match status" value="1"/>
</dbReference>
<dbReference type="Proteomes" id="UP000224567">
    <property type="component" value="Unassembled WGS sequence"/>
</dbReference>
<comment type="caution">
    <text evidence="11">The sequence shown here is derived from an EMBL/GenBank/DDBJ whole genome shotgun (WGS) entry which is preliminary data.</text>
</comment>
<comment type="subcellular location">
    <subcellularLocation>
        <location evidence="1">Membrane</location>
        <topology evidence="1">Multi-pass membrane protein</topology>
    </subcellularLocation>
</comment>
<keyword evidence="4" id="KW-0934">Plastid</keyword>
<keyword evidence="5 10" id="KW-0812">Transmembrane</keyword>
<dbReference type="InterPro" id="IPR000932">
    <property type="entry name" value="PS_antenna-like"/>
</dbReference>
<evidence type="ECO:0000256" key="1">
    <source>
        <dbReference type="ARBA" id="ARBA00004141"/>
    </source>
</evidence>
<dbReference type="EMBL" id="MLFT02000010">
    <property type="protein sequence ID" value="PHT35542.1"/>
    <property type="molecule type" value="Genomic_DNA"/>
</dbReference>
<evidence type="ECO:0000256" key="6">
    <source>
        <dbReference type="ARBA" id="ARBA00022989"/>
    </source>
</evidence>
<keyword evidence="8 10" id="KW-0472">Membrane</keyword>
<evidence type="ECO:0000256" key="7">
    <source>
        <dbReference type="ARBA" id="ARBA00022991"/>
    </source>
</evidence>
<evidence type="ECO:0000256" key="9">
    <source>
        <dbReference type="ARBA" id="ARBA00023276"/>
    </source>
</evidence>
<evidence type="ECO:0000256" key="3">
    <source>
        <dbReference type="ARBA" id="ARBA00022531"/>
    </source>
</evidence>
<dbReference type="STRING" id="33114.A0A2G2VRE9"/>
<evidence type="ECO:0000313" key="12">
    <source>
        <dbReference type="Proteomes" id="UP000224567"/>
    </source>
</evidence>
<reference evidence="12" key="2">
    <citation type="journal article" date="2017" name="J. Anim. Genet.">
        <title>Multiple reference genome sequences of hot pepper reveal the massive evolution of plant disease resistance genes by retroduplication.</title>
        <authorList>
            <person name="Kim S."/>
            <person name="Park J."/>
            <person name="Yeom S.-I."/>
            <person name="Kim Y.-M."/>
            <person name="Seo E."/>
            <person name="Kim K.-T."/>
            <person name="Kim M.-S."/>
            <person name="Lee J.M."/>
            <person name="Cheong K."/>
            <person name="Shin H.-S."/>
            <person name="Kim S.-B."/>
            <person name="Han K."/>
            <person name="Lee J."/>
            <person name="Park M."/>
            <person name="Lee H.-A."/>
            <person name="Lee H.-Y."/>
            <person name="Lee Y."/>
            <person name="Oh S."/>
            <person name="Lee J.H."/>
            <person name="Choi E."/>
            <person name="Choi E."/>
            <person name="Lee S.E."/>
            <person name="Jeon J."/>
            <person name="Kim H."/>
            <person name="Choi G."/>
            <person name="Song H."/>
            <person name="Lee J."/>
            <person name="Lee S.-C."/>
            <person name="Kwon J.-K."/>
            <person name="Lee H.-Y."/>
            <person name="Koo N."/>
            <person name="Hong Y."/>
            <person name="Kim R.W."/>
            <person name="Kang W.-H."/>
            <person name="Huh J.H."/>
            <person name="Kang B.-C."/>
            <person name="Yang T.-J."/>
            <person name="Lee Y.-H."/>
            <person name="Bennetzen J.L."/>
            <person name="Choi D."/>
        </authorList>
    </citation>
    <scope>NUCLEOTIDE SEQUENCE [LARGE SCALE GENOMIC DNA]</scope>
    <source>
        <strain evidence="12">cv. PBC81</strain>
    </source>
</reference>
<evidence type="ECO:0000256" key="5">
    <source>
        <dbReference type="ARBA" id="ARBA00022692"/>
    </source>
</evidence>
<dbReference type="InterPro" id="IPR036001">
    <property type="entry name" value="PS_II_antenna-like_sf"/>
</dbReference>
<gene>
    <name evidence="11" type="ORF">CQW23_23242</name>
</gene>
<feature type="transmembrane region" description="Helical" evidence="10">
    <location>
        <begin position="148"/>
        <end position="167"/>
    </location>
</feature>
<dbReference type="SUPFAM" id="SSF161077">
    <property type="entry name" value="Photosystem II antenna protein-like"/>
    <property type="match status" value="1"/>
</dbReference>
<keyword evidence="12" id="KW-1185">Reference proteome</keyword>
<keyword evidence="2" id="KW-0148">Chlorophyll</keyword>
<sequence length="325" mass="36918">MGFPWYRVHTVVLNDPDQLLSVHIMHTTLVTGWANSMALYELAVFYPSYPVLDPMWRQGMFAIPSMTHLGITNSWGGWSITGGTVTNLGIWSYEGVPGEHIVFYGLCFLEDIWHWAYWDLKIFCDERTGKPYLDLPKIFGIHLFLSRVAYFGFGAFHVTGLYGPRIWVSYPYGLMGKEQLVNPAWCMEGFDPFVPGGIVSHHIAAGTLVILAGLFHFSVRTPQRLYKGLWYGSSSITVVFFAAFDVTKTMWYDGDGIVRSNVPFRRAELKYSVEQVGVTVDFYGGELNSVSYSDPSTMKKYVRRAQLGEIFELDRDTLKSNGVFR</sequence>
<evidence type="ECO:0000256" key="2">
    <source>
        <dbReference type="ARBA" id="ARBA00022494"/>
    </source>
</evidence>